<keyword evidence="1" id="KW-1133">Transmembrane helix</keyword>
<dbReference type="AlphaFoldDB" id="A0A0E9UFY3"/>
<evidence type="ECO:0000256" key="1">
    <source>
        <dbReference type="SAM" id="Phobius"/>
    </source>
</evidence>
<keyword evidence="1" id="KW-0472">Membrane</keyword>
<reference evidence="2" key="1">
    <citation type="submission" date="2014-11" db="EMBL/GenBank/DDBJ databases">
        <authorList>
            <person name="Amaro Gonzalez C."/>
        </authorList>
    </citation>
    <scope>NUCLEOTIDE SEQUENCE</scope>
</reference>
<reference evidence="2" key="2">
    <citation type="journal article" date="2015" name="Fish Shellfish Immunol.">
        <title>Early steps in the European eel (Anguilla anguilla)-Vibrio vulnificus interaction in the gills: Role of the RtxA13 toxin.</title>
        <authorList>
            <person name="Callol A."/>
            <person name="Pajuelo D."/>
            <person name="Ebbesson L."/>
            <person name="Teles M."/>
            <person name="MacKenzie S."/>
            <person name="Amaro C."/>
        </authorList>
    </citation>
    <scope>NUCLEOTIDE SEQUENCE</scope>
</reference>
<keyword evidence="1" id="KW-0812">Transmembrane</keyword>
<protein>
    <submittedName>
        <fullName evidence="2">Uncharacterized protein</fullName>
    </submittedName>
</protein>
<sequence length="41" mass="4724">MDLDLKITTHVFFVPTPFLILNPIFTAKAQFKNRSSNSNEK</sequence>
<proteinExistence type="predicted"/>
<dbReference type="EMBL" id="GBXM01044749">
    <property type="protein sequence ID" value="JAH63828.1"/>
    <property type="molecule type" value="Transcribed_RNA"/>
</dbReference>
<organism evidence="2">
    <name type="scientific">Anguilla anguilla</name>
    <name type="common">European freshwater eel</name>
    <name type="synonym">Muraena anguilla</name>
    <dbReference type="NCBI Taxonomy" id="7936"/>
    <lineage>
        <taxon>Eukaryota</taxon>
        <taxon>Metazoa</taxon>
        <taxon>Chordata</taxon>
        <taxon>Craniata</taxon>
        <taxon>Vertebrata</taxon>
        <taxon>Euteleostomi</taxon>
        <taxon>Actinopterygii</taxon>
        <taxon>Neopterygii</taxon>
        <taxon>Teleostei</taxon>
        <taxon>Anguilliformes</taxon>
        <taxon>Anguillidae</taxon>
        <taxon>Anguilla</taxon>
    </lineage>
</organism>
<evidence type="ECO:0000313" key="2">
    <source>
        <dbReference type="EMBL" id="JAH63828.1"/>
    </source>
</evidence>
<accession>A0A0E9UFY3</accession>
<feature type="transmembrane region" description="Helical" evidence="1">
    <location>
        <begin position="12"/>
        <end position="31"/>
    </location>
</feature>
<name>A0A0E9UFY3_ANGAN</name>